<sequence length="421" mass="46957">MYKKFCFGAILSMALIAYHSPVNASEEAFDLFGAVAQFIDELPSEEKNSDDIDWNSPPSEQPSPGVGKKRDQQESAKVNDSAVVPEDYESAPKTERARAFLQAFQDGHEIAAWYLCVEVSKRHTDLDIIKWCRKAAEKDFTTPSFALGTLYLQRSVELDIPNASDLAMAEKVSRQAIQNCQYDLSSDSKLIDEINLFRAALPFQDPDGKFSVEKFLEKERGACIESHVMMYHVLTISSLISNIDEVEARSIYDEAFNHLTIAADMGNAESMHLISQSFLSDAGDGFNLQKAIEWETKALSSGLSIERLPIRDLVDVPIELFRQPVLLRAGIDDVGANLGYISYCLAFNSFLEDQGPRRVQARRSPLSDNITIMTEVNRKDLWIRLKQYDGYLLISKIGIGGITGSSFGDAVQILGAIMHEC</sequence>
<dbReference type="InterPro" id="IPR011990">
    <property type="entry name" value="TPR-like_helical_dom_sf"/>
</dbReference>
<reference evidence="3 4" key="1">
    <citation type="submission" date="2016-11" db="EMBL/GenBank/DDBJ databases">
        <authorList>
            <person name="Varghese N."/>
            <person name="Submissions S."/>
        </authorList>
    </citation>
    <scope>NUCLEOTIDE SEQUENCE [LARGE SCALE GENOMIC DNA]</scope>
    <source>
        <strain evidence="3 4">DSM 29620</strain>
    </source>
</reference>
<dbReference type="EMBL" id="FQZZ01000015">
    <property type="protein sequence ID" value="SHK97201.1"/>
    <property type="molecule type" value="Genomic_DNA"/>
</dbReference>
<feature type="chain" id="PRO_5015065014" description="Sel1 repeat-containing protein" evidence="2">
    <location>
        <begin position="25"/>
        <end position="421"/>
    </location>
</feature>
<accession>A0A1H0NYY2</accession>
<evidence type="ECO:0008006" key="5">
    <source>
        <dbReference type="Google" id="ProtNLM"/>
    </source>
</evidence>
<dbReference type="Gene3D" id="1.25.40.10">
    <property type="entry name" value="Tetratricopeptide repeat domain"/>
    <property type="match status" value="1"/>
</dbReference>
<evidence type="ECO:0000256" key="1">
    <source>
        <dbReference type="SAM" id="MobiDB-lite"/>
    </source>
</evidence>
<dbReference type="AlphaFoldDB" id="A0A1H0NYY2"/>
<keyword evidence="2" id="KW-0732">Signal</keyword>
<feature type="signal peptide" evidence="2">
    <location>
        <begin position="1"/>
        <end position="24"/>
    </location>
</feature>
<evidence type="ECO:0000256" key="2">
    <source>
        <dbReference type="SAM" id="SignalP"/>
    </source>
</evidence>
<keyword evidence="4" id="KW-1185">Reference proteome</keyword>
<evidence type="ECO:0000313" key="4">
    <source>
        <dbReference type="Proteomes" id="UP000324252"/>
    </source>
</evidence>
<dbReference type="RefSeq" id="WP_149789770.1">
    <property type="nucleotide sequence ID" value="NZ_FNIO01000015.1"/>
</dbReference>
<dbReference type="SUPFAM" id="SSF81901">
    <property type="entry name" value="HCP-like"/>
    <property type="match status" value="1"/>
</dbReference>
<proteinExistence type="predicted"/>
<gene>
    <name evidence="3" type="ORF">SAMN05444142_1152</name>
</gene>
<dbReference type="Proteomes" id="UP000324252">
    <property type="component" value="Unassembled WGS sequence"/>
</dbReference>
<protein>
    <recommendedName>
        <fullName evidence="5">Sel1 repeat-containing protein</fullName>
    </recommendedName>
</protein>
<feature type="region of interest" description="Disordered" evidence="1">
    <location>
        <begin position="46"/>
        <end position="89"/>
    </location>
</feature>
<organism evidence="3 4">
    <name type="scientific">Lutimaribacter pacificus</name>
    <dbReference type="NCBI Taxonomy" id="391948"/>
    <lineage>
        <taxon>Bacteria</taxon>
        <taxon>Pseudomonadati</taxon>
        <taxon>Pseudomonadota</taxon>
        <taxon>Alphaproteobacteria</taxon>
        <taxon>Rhodobacterales</taxon>
        <taxon>Roseobacteraceae</taxon>
        <taxon>Lutimaribacter</taxon>
    </lineage>
</organism>
<name>A0A1H0NYY2_9RHOB</name>
<dbReference type="OrthoDB" id="5321503at2"/>
<evidence type="ECO:0000313" key="3">
    <source>
        <dbReference type="EMBL" id="SHK97201.1"/>
    </source>
</evidence>